<dbReference type="GO" id="GO:0006310">
    <property type="term" value="P:DNA recombination"/>
    <property type="evidence" value="ECO:0007669"/>
    <property type="project" value="UniProtKB-UniRule"/>
</dbReference>
<evidence type="ECO:0000256" key="7">
    <source>
        <dbReference type="ARBA" id="ARBA00023172"/>
    </source>
</evidence>
<accession>A0A3D4S3W1</accession>
<dbReference type="GO" id="GO:0005829">
    <property type="term" value="C:cytosol"/>
    <property type="evidence" value="ECO:0007669"/>
    <property type="project" value="TreeGrafter"/>
</dbReference>
<evidence type="ECO:0000256" key="8">
    <source>
        <dbReference type="ARBA" id="ARBA00023204"/>
    </source>
</evidence>
<dbReference type="SMART" id="SM00382">
    <property type="entry name" value="AAA"/>
    <property type="match status" value="1"/>
</dbReference>
<dbReference type="SUPFAM" id="SSF54752">
    <property type="entry name" value="RecA protein, C-terminal domain"/>
    <property type="match status" value="1"/>
</dbReference>
<dbReference type="InterPro" id="IPR003593">
    <property type="entry name" value="AAA+_ATPase"/>
</dbReference>
<evidence type="ECO:0000259" key="14">
    <source>
        <dbReference type="PROSITE" id="PS50162"/>
    </source>
</evidence>
<dbReference type="GO" id="GO:0140664">
    <property type="term" value="F:ATP-dependent DNA damage sensor activity"/>
    <property type="evidence" value="ECO:0007669"/>
    <property type="project" value="InterPro"/>
</dbReference>
<comment type="function">
    <text evidence="10">Can catalyze the hydrolysis of ATP in the presence of single-stranded DNA, the ATP-dependent uptake of single-stranded DNA by duplex DNA, and the ATP-dependent hybridization of homologous single-stranded DNAs. It interacts with LexA causing its activation and leading to its autocatalytic cleavage.</text>
</comment>
<dbReference type="AlphaFoldDB" id="A0A3D4S3W1"/>
<dbReference type="InterPro" id="IPR023400">
    <property type="entry name" value="RecA_C_sf"/>
</dbReference>
<dbReference type="GO" id="GO:0009432">
    <property type="term" value="P:SOS response"/>
    <property type="evidence" value="ECO:0007669"/>
    <property type="project" value="UniProtKB-UniRule"/>
</dbReference>
<keyword evidence="8 10" id="KW-0234">DNA repair</keyword>
<evidence type="ECO:0000259" key="15">
    <source>
        <dbReference type="PROSITE" id="PS50163"/>
    </source>
</evidence>
<dbReference type="PROSITE" id="PS50162">
    <property type="entry name" value="RECA_2"/>
    <property type="match status" value="1"/>
</dbReference>
<dbReference type="HAMAP" id="MF_00268">
    <property type="entry name" value="RecA"/>
    <property type="match status" value="1"/>
</dbReference>
<evidence type="ECO:0000256" key="12">
    <source>
        <dbReference type="RuleBase" id="RU004527"/>
    </source>
</evidence>
<gene>
    <name evidence="10 16" type="primary">recA</name>
    <name evidence="16" type="ORF">DIW15_00600</name>
</gene>
<organism evidence="16 17">
    <name type="scientific">Bavariicoccus seileri</name>
    <dbReference type="NCBI Taxonomy" id="549685"/>
    <lineage>
        <taxon>Bacteria</taxon>
        <taxon>Bacillati</taxon>
        <taxon>Bacillota</taxon>
        <taxon>Bacilli</taxon>
        <taxon>Lactobacillales</taxon>
        <taxon>Enterococcaceae</taxon>
        <taxon>Bavariicoccus</taxon>
    </lineage>
</organism>
<dbReference type="GO" id="GO:0006281">
    <property type="term" value="P:DNA repair"/>
    <property type="evidence" value="ECO:0007669"/>
    <property type="project" value="UniProtKB-UniRule"/>
</dbReference>
<dbReference type="InterPro" id="IPR013765">
    <property type="entry name" value="DNA_recomb/repair_RecA"/>
</dbReference>
<feature type="region of interest" description="Disordered" evidence="13">
    <location>
        <begin position="335"/>
        <end position="359"/>
    </location>
</feature>
<feature type="binding site" evidence="10">
    <location>
        <begin position="67"/>
        <end position="74"/>
    </location>
    <ligand>
        <name>ATP</name>
        <dbReference type="ChEBI" id="CHEBI:30616"/>
    </ligand>
</feature>
<evidence type="ECO:0000256" key="9">
    <source>
        <dbReference type="ARBA" id="ARBA00023236"/>
    </source>
</evidence>
<keyword evidence="10" id="KW-0963">Cytoplasm</keyword>
<evidence type="ECO:0000256" key="11">
    <source>
        <dbReference type="RuleBase" id="RU000526"/>
    </source>
</evidence>
<dbReference type="InterPro" id="IPR049428">
    <property type="entry name" value="RecA-like_N"/>
</dbReference>
<evidence type="ECO:0000256" key="3">
    <source>
        <dbReference type="ARBA" id="ARBA00022741"/>
    </source>
</evidence>
<dbReference type="PANTHER" id="PTHR45900">
    <property type="entry name" value="RECA"/>
    <property type="match status" value="1"/>
</dbReference>
<feature type="compositionally biased region" description="Basic and acidic residues" evidence="13">
    <location>
        <begin position="335"/>
        <end position="351"/>
    </location>
</feature>
<name>A0A3D4S3W1_9ENTE</name>
<comment type="similarity">
    <text evidence="1 10 12">Belongs to the RecA family.</text>
</comment>
<reference evidence="16 17" key="1">
    <citation type="journal article" date="2018" name="Nat. Biotechnol.">
        <title>A standardized bacterial taxonomy based on genome phylogeny substantially revises the tree of life.</title>
        <authorList>
            <person name="Parks D.H."/>
            <person name="Chuvochina M."/>
            <person name="Waite D.W."/>
            <person name="Rinke C."/>
            <person name="Skarshewski A."/>
            <person name="Chaumeil P.A."/>
            <person name="Hugenholtz P."/>
        </authorList>
    </citation>
    <scope>NUCLEOTIDE SEQUENCE [LARGE SCALE GENOMIC DNA]</scope>
    <source>
        <strain evidence="16">UBA11306</strain>
    </source>
</reference>
<keyword evidence="9 10" id="KW-0742">SOS response</keyword>
<proteinExistence type="inferred from homology"/>
<dbReference type="InterPro" id="IPR020588">
    <property type="entry name" value="RecA_ATP-bd"/>
</dbReference>
<dbReference type="InterPro" id="IPR020584">
    <property type="entry name" value="DNA_recomb/repair_RecA_CS"/>
</dbReference>
<dbReference type="Pfam" id="PF00154">
    <property type="entry name" value="RecA_N"/>
    <property type="match status" value="1"/>
</dbReference>
<dbReference type="CDD" id="cd00983">
    <property type="entry name" value="RecA"/>
    <property type="match status" value="1"/>
</dbReference>
<dbReference type="SUPFAM" id="SSF52540">
    <property type="entry name" value="P-loop containing nucleoside triphosphate hydrolases"/>
    <property type="match status" value="1"/>
</dbReference>
<dbReference type="NCBIfam" id="TIGR02012">
    <property type="entry name" value="tigrfam_recA"/>
    <property type="match status" value="1"/>
</dbReference>
<dbReference type="Gene3D" id="3.40.50.300">
    <property type="entry name" value="P-loop containing nucleotide triphosphate hydrolases"/>
    <property type="match status" value="1"/>
</dbReference>
<feature type="domain" description="RecA family profile 2" evidence="15">
    <location>
        <begin position="201"/>
        <end position="274"/>
    </location>
</feature>
<evidence type="ECO:0000256" key="5">
    <source>
        <dbReference type="ARBA" id="ARBA00022840"/>
    </source>
</evidence>
<dbReference type="Pfam" id="PF21096">
    <property type="entry name" value="RecA_C"/>
    <property type="match status" value="1"/>
</dbReference>
<evidence type="ECO:0000256" key="13">
    <source>
        <dbReference type="SAM" id="MobiDB-lite"/>
    </source>
</evidence>
<evidence type="ECO:0000313" key="17">
    <source>
        <dbReference type="Proteomes" id="UP000262195"/>
    </source>
</evidence>
<dbReference type="GO" id="GO:0005524">
    <property type="term" value="F:ATP binding"/>
    <property type="evidence" value="ECO:0007669"/>
    <property type="project" value="UniProtKB-UniRule"/>
</dbReference>
<comment type="caution">
    <text evidence="16">The sequence shown here is derived from an EMBL/GenBank/DDBJ whole genome shotgun (WGS) entry which is preliminary data.</text>
</comment>
<evidence type="ECO:0000256" key="4">
    <source>
        <dbReference type="ARBA" id="ARBA00022763"/>
    </source>
</evidence>
<dbReference type="FunFam" id="3.40.50.300:FF:000087">
    <property type="entry name" value="Recombinase RecA"/>
    <property type="match status" value="1"/>
</dbReference>
<dbReference type="PROSITE" id="PS50163">
    <property type="entry name" value="RECA_3"/>
    <property type="match status" value="1"/>
</dbReference>
<dbReference type="GO" id="GO:0003697">
    <property type="term" value="F:single-stranded DNA binding"/>
    <property type="evidence" value="ECO:0007669"/>
    <property type="project" value="UniProtKB-UniRule"/>
</dbReference>
<dbReference type="STRING" id="1121105.GCA_000421665_00312"/>
<comment type="subcellular location">
    <subcellularLocation>
        <location evidence="10">Cytoplasm</location>
    </subcellularLocation>
</comment>
<keyword evidence="3 10" id="KW-0547">Nucleotide-binding</keyword>
<dbReference type="InterPro" id="IPR049261">
    <property type="entry name" value="RecA-like_C"/>
</dbReference>
<protein>
    <recommendedName>
        <fullName evidence="2 10">Protein RecA</fullName>
    </recommendedName>
    <alternativeName>
        <fullName evidence="10 11">Recombinase A</fullName>
    </alternativeName>
</protein>
<dbReference type="InterPro" id="IPR027417">
    <property type="entry name" value="P-loop_NTPase"/>
</dbReference>
<evidence type="ECO:0000256" key="10">
    <source>
        <dbReference type="HAMAP-Rule" id="MF_00268"/>
    </source>
</evidence>
<feature type="domain" description="RecA family profile 1" evidence="14">
    <location>
        <begin position="37"/>
        <end position="196"/>
    </location>
</feature>
<keyword evidence="5 10" id="KW-0067">ATP-binding</keyword>
<dbReference type="EMBL" id="DQHO01000003">
    <property type="protein sequence ID" value="HCS93192.1"/>
    <property type="molecule type" value="Genomic_DNA"/>
</dbReference>
<evidence type="ECO:0000313" key="16">
    <source>
        <dbReference type="EMBL" id="HCS93192.1"/>
    </source>
</evidence>
<dbReference type="PRINTS" id="PR00142">
    <property type="entry name" value="RECA"/>
</dbReference>
<sequence length="359" mass="38500">MAAADNREKALNDALKRIERNFGKGAVMKLGEKADTKVSTISSGSLQVDVALGVGGYPRGRIIEVYGPESSGKTTVALHAVAEVQKQGGVAAFIDAEHALDPDYAQHLGVDIDELLLSQPDTGEQGLEIADALVSSGAVDIVVIDSVAALVPRAEIDGEMGDAHVGLQARLMSQALRKLSGSISKTKTICLFINQIREKVGIMFGNPETTPGGRALKFYATVRLEVRRAEQIKDGTDIIGSKAKIKVVKNKVAPPFKTVVVDIMYGKGISQTGELVDMASDLDIIKKSGAWYSYGSDRIGQGRENAKAYLVDHPDVFNEIDGLVREHYGIPKVERKEAVTAKAKGDNKEQGDLLDESDE</sequence>
<evidence type="ECO:0000256" key="6">
    <source>
        <dbReference type="ARBA" id="ARBA00023125"/>
    </source>
</evidence>
<keyword evidence="6 10" id="KW-0238">DNA-binding</keyword>
<keyword evidence="4 10" id="KW-0227">DNA damage</keyword>
<keyword evidence="7 10" id="KW-0233">DNA recombination</keyword>
<dbReference type="RefSeq" id="WP_022795610.1">
    <property type="nucleotide sequence ID" value="NZ_JBQEAI010000011.1"/>
</dbReference>
<evidence type="ECO:0000256" key="2">
    <source>
        <dbReference type="ARBA" id="ARBA00015553"/>
    </source>
</evidence>
<evidence type="ECO:0000256" key="1">
    <source>
        <dbReference type="ARBA" id="ARBA00009391"/>
    </source>
</evidence>
<dbReference type="PANTHER" id="PTHR45900:SF1">
    <property type="entry name" value="MITOCHONDRIAL DNA REPAIR PROTEIN RECA HOMOLOG-RELATED"/>
    <property type="match status" value="1"/>
</dbReference>
<dbReference type="PROSITE" id="PS00321">
    <property type="entry name" value="RECA_1"/>
    <property type="match status" value="1"/>
</dbReference>
<dbReference type="InterPro" id="IPR020587">
    <property type="entry name" value="RecA_monomer-monomer_interface"/>
</dbReference>
<dbReference type="Proteomes" id="UP000262195">
    <property type="component" value="Unassembled WGS sequence"/>
</dbReference>
<dbReference type="GO" id="GO:0003684">
    <property type="term" value="F:damaged DNA binding"/>
    <property type="evidence" value="ECO:0007669"/>
    <property type="project" value="UniProtKB-UniRule"/>
</dbReference>